<reference evidence="3" key="1">
    <citation type="submission" date="2022-12" db="EMBL/GenBank/DDBJ databases">
        <authorList>
            <person name="Petersen C."/>
        </authorList>
    </citation>
    <scope>NUCLEOTIDE SEQUENCE</scope>
    <source>
        <strain evidence="3">IBT 29677</strain>
    </source>
</reference>
<comment type="caution">
    <text evidence="3">The sequence shown here is derived from an EMBL/GenBank/DDBJ whole genome shotgun (WGS) entry which is preliminary data.</text>
</comment>
<accession>A0A9W9SJF0</accession>
<evidence type="ECO:0000313" key="3">
    <source>
        <dbReference type="EMBL" id="KAJ5378394.1"/>
    </source>
</evidence>
<feature type="region of interest" description="Disordered" evidence="1">
    <location>
        <begin position="1"/>
        <end position="21"/>
    </location>
</feature>
<dbReference type="GeneID" id="81375130"/>
<feature type="domain" description="Superoxide dismutase copper/zinc binding" evidence="2">
    <location>
        <begin position="2"/>
        <end position="54"/>
    </location>
</feature>
<dbReference type="Pfam" id="PF00080">
    <property type="entry name" value="Sod_Cu"/>
    <property type="match status" value="1"/>
</dbReference>
<dbReference type="AlphaFoldDB" id="A0A9W9SJF0"/>
<evidence type="ECO:0000259" key="2">
    <source>
        <dbReference type="Pfam" id="PF00080"/>
    </source>
</evidence>
<dbReference type="GO" id="GO:0006801">
    <property type="term" value="P:superoxide metabolic process"/>
    <property type="evidence" value="ECO:0007669"/>
    <property type="project" value="InterPro"/>
</dbReference>
<name>A0A9W9SJF0_9EURO</name>
<dbReference type="OrthoDB" id="2015551at2759"/>
<evidence type="ECO:0000256" key="1">
    <source>
        <dbReference type="SAM" id="MobiDB-lite"/>
    </source>
</evidence>
<dbReference type="GO" id="GO:0046872">
    <property type="term" value="F:metal ion binding"/>
    <property type="evidence" value="ECO:0007669"/>
    <property type="project" value="InterPro"/>
</dbReference>
<feature type="compositionally biased region" description="Polar residues" evidence="1">
    <location>
        <begin position="1"/>
        <end position="11"/>
    </location>
</feature>
<evidence type="ECO:0000313" key="4">
    <source>
        <dbReference type="Proteomes" id="UP001147747"/>
    </source>
</evidence>
<dbReference type="SUPFAM" id="SSF49329">
    <property type="entry name" value="Cu,Zn superoxide dismutase-like"/>
    <property type="match status" value="1"/>
</dbReference>
<keyword evidence="4" id="KW-1185">Reference proteome</keyword>
<dbReference type="RefSeq" id="XP_056482180.1">
    <property type="nucleotide sequence ID" value="XM_056636150.1"/>
</dbReference>
<sequence>MACTSAGSNFNPFGRAYGGPGNTERHVGDLGNFKTDAAGNSKGMMKDHLVKLIGLETYLSYSRWYG</sequence>
<dbReference type="Gene3D" id="2.60.40.200">
    <property type="entry name" value="Superoxide dismutase, copper/zinc binding domain"/>
    <property type="match status" value="1"/>
</dbReference>
<gene>
    <name evidence="3" type="ORF">N7509_011513</name>
</gene>
<dbReference type="InterPro" id="IPR036423">
    <property type="entry name" value="SOD-like_Cu/Zn_dom_sf"/>
</dbReference>
<dbReference type="Proteomes" id="UP001147747">
    <property type="component" value="Unassembled WGS sequence"/>
</dbReference>
<dbReference type="InterPro" id="IPR001424">
    <property type="entry name" value="SOD_Cu_Zn_dom"/>
</dbReference>
<protein>
    <recommendedName>
        <fullName evidence="2">Superoxide dismutase copper/zinc binding domain-containing protein</fullName>
    </recommendedName>
</protein>
<dbReference type="EMBL" id="JAPZBU010000011">
    <property type="protein sequence ID" value="KAJ5378394.1"/>
    <property type="molecule type" value="Genomic_DNA"/>
</dbReference>
<organism evidence="3 4">
    <name type="scientific">Penicillium cosmopolitanum</name>
    <dbReference type="NCBI Taxonomy" id="1131564"/>
    <lineage>
        <taxon>Eukaryota</taxon>
        <taxon>Fungi</taxon>
        <taxon>Dikarya</taxon>
        <taxon>Ascomycota</taxon>
        <taxon>Pezizomycotina</taxon>
        <taxon>Eurotiomycetes</taxon>
        <taxon>Eurotiomycetidae</taxon>
        <taxon>Eurotiales</taxon>
        <taxon>Aspergillaceae</taxon>
        <taxon>Penicillium</taxon>
    </lineage>
</organism>
<reference evidence="3" key="2">
    <citation type="journal article" date="2023" name="IMA Fungus">
        <title>Comparative genomic study of the Penicillium genus elucidates a diverse pangenome and 15 lateral gene transfer events.</title>
        <authorList>
            <person name="Petersen C."/>
            <person name="Sorensen T."/>
            <person name="Nielsen M.R."/>
            <person name="Sondergaard T.E."/>
            <person name="Sorensen J.L."/>
            <person name="Fitzpatrick D.A."/>
            <person name="Frisvad J.C."/>
            <person name="Nielsen K.L."/>
        </authorList>
    </citation>
    <scope>NUCLEOTIDE SEQUENCE</scope>
    <source>
        <strain evidence="3">IBT 29677</strain>
    </source>
</reference>
<proteinExistence type="predicted"/>